<protein>
    <submittedName>
        <fullName evidence="2">Uncharacterized protein</fullName>
    </submittedName>
</protein>
<dbReference type="EMBL" id="CP000477">
    <property type="protein sequence ID" value="ABK14175.1"/>
    <property type="molecule type" value="Genomic_DNA"/>
</dbReference>
<sequence length="211" mass="22172">MLRCKWSHAALLVVFVFCTCGGLAQNATIDQPALEGIWRLSLGQKAVTMVIHQYEDQLFGSASSSEESWNGVAMGSTNNSTAEIIITFLRDGGIAEIRLIGSCLAEEMRGTFYRSDSIGNAESGEFDAILINPDTSGYTPVKEAQSDIVTTQPESTTTSSNTTSVDSSETQGTGAQSRYTDVHSLAHLVPPAAGVIPPGINMGGAGGMGMS</sequence>
<proteinExistence type="predicted"/>
<organism evidence="2 3">
    <name type="scientific">Methanothrix thermoacetophila (strain DSM 6194 / JCM 14653 / NBRC 101360 / PT)</name>
    <name type="common">Methanosaeta thermophila</name>
    <dbReference type="NCBI Taxonomy" id="349307"/>
    <lineage>
        <taxon>Archaea</taxon>
        <taxon>Methanobacteriati</taxon>
        <taxon>Methanobacteriota</taxon>
        <taxon>Stenosarchaea group</taxon>
        <taxon>Methanomicrobia</taxon>
        <taxon>Methanotrichales</taxon>
        <taxon>Methanotrichaceae</taxon>
        <taxon>Methanothrix</taxon>
    </lineage>
</organism>
<dbReference type="Proteomes" id="UP000000674">
    <property type="component" value="Chromosome"/>
</dbReference>
<keyword evidence="3" id="KW-1185">Reference proteome</keyword>
<evidence type="ECO:0000256" key="1">
    <source>
        <dbReference type="SAM" id="MobiDB-lite"/>
    </source>
</evidence>
<accession>A0B651</accession>
<feature type="compositionally biased region" description="Low complexity" evidence="1">
    <location>
        <begin position="150"/>
        <end position="170"/>
    </location>
</feature>
<feature type="region of interest" description="Disordered" evidence="1">
    <location>
        <begin position="145"/>
        <end position="178"/>
    </location>
</feature>
<gene>
    <name evidence="2" type="ordered locus">Mthe_0382</name>
</gene>
<dbReference type="GeneID" id="4463184"/>
<dbReference type="STRING" id="349307.Mthe_0382"/>
<dbReference type="AlphaFoldDB" id="A0B651"/>
<dbReference type="KEGG" id="mtp:Mthe_0382"/>
<reference evidence="2 3" key="1">
    <citation type="submission" date="2006-10" db="EMBL/GenBank/DDBJ databases">
        <title>Complete sequence of Methanosaeta thermophila PT.</title>
        <authorList>
            <consortium name="US DOE Joint Genome Institute"/>
            <person name="Copeland A."/>
            <person name="Lucas S."/>
            <person name="Lapidus A."/>
            <person name="Barry K."/>
            <person name="Detter J.C."/>
            <person name="Glavina del Rio T."/>
            <person name="Hammon N."/>
            <person name="Israni S."/>
            <person name="Pitluck S."/>
            <person name="Chain P."/>
            <person name="Malfatti S."/>
            <person name="Shin M."/>
            <person name="Vergez L."/>
            <person name="Schmutz J."/>
            <person name="Larimer F."/>
            <person name="Land M."/>
            <person name="Hauser L."/>
            <person name="Kyrpides N."/>
            <person name="Kim E."/>
            <person name="Smith K.S."/>
            <person name="Ingram-Smith C."/>
            <person name="Richardson P."/>
        </authorList>
    </citation>
    <scope>NUCLEOTIDE SEQUENCE [LARGE SCALE GENOMIC DNA]</scope>
    <source>
        <strain evidence="3">DSM 6194 / JCM 14653 / NBRC 101360 / PT</strain>
    </source>
</reference>
<evidence type="ECO:0000313" key="2">
    <source>
        <dbReference type="EMBL" id="ABK14175.1"/>
    </source>
</evidence>
<dbReference type="HOGENOM" id="CLU_1302646_0_0_2"/>
<name>A0B651_METTP</name>
<evidence type="ECO:0000313" key="3">
    <source>
        <dbReference type="Proteomes" id="UP000000674"/>
    </source>
</evidence>
<dbReference type="RefSeq" id="WP_011695573.1">
    <property type="nucleotide sequence ID" value="NC_008553.1"/>
</dbReference>